<feature type="domain" description="Helicase ATP-binding" evidence="2">
    <location>
        <begin position="1"/>
        <end position="76"/>
    </location>
</feature>
<dbReference type="GO" id="GO:0045003">
    <property type="term" value="P:double-strand break repair via synthesis-dependent strand annealing"/>
    <property type="evidence" value="ECO:0007669"/>
    <property type="project" value="TreeGrafter"/>
</dbReference>
<gene>
    <name evidence="3" type="ORF">Pmani_020108</name>
</gene>
<organism evidence="3 4">
    <name type="scientific">Petrolisthes manimaculis</name>
    <dbReference type="NCBI Taxonomy" id="1843537"/>
    <lineage>
        <taxon>Eukaryota</taxon>
        <taxon>Metazoa</taxon>
        <taxon>Ecdysozoa</taxon>
        <taxon>Arthropoda</taxon>
        <taxon>Crustacea</taxon>
        <taxon>Multicrustacea</taxon>
        <taxon>Malacostraca</taxon>
        <taxon>Eumalacostraca</taxon>
        <taxon>Eucarida</taxon>
        <taxon>Decapoda</taxon>
        <taxon>Pleocyemata</taxon>
        <taxon>Anomura</taxon>
        <taxon>Galatheoidea</taxon>
        <taxon>Porcellanidae</taxon>
        <taxon>Petrolisthes</taxon>
    </lineage>
</organism>
<dbReference type="InterPro" id="IPR049730">
    <property type="entry name" value="SNF2/RAD54-like_C"/>
</dbReference>
<dbReference type="Gene3D" id="1.20.120.850">
    <property type="entry name" value="SWI2/SNF2 ATPases, N-terminal domain"/>
    <property type="match status" value="1"/>
</dbReference>
<dbReference type="InterPro" id="IPR027417">
    <property type="entry name" value="P-loop_NTPase"/>
</dbReference>
<accession>A0AAE1U6R5</accession>
<dbReference type="SUPFAM" id="SSF52540">
    <property type="entry name" value="P-loop containing nucleoside triphosphate hydrolases"/>
    <property type="match status" value="2"/>
</dbReference>
<dbReference type="Gene3D" id="3.40.50.10810">
    <property type="entry name" value="Tandem AAA-ATPase domain"/>
    <property type="match status" value="1"/>
</dbReference>
<dbReference type="AlphaFoldDB" id="A0AAE1U6R5"/>
<dbReference type="InterPro" id="IPR014001">
    <property type="entry name" value="Helicase_ATP-bd"/>
</dbReference>
<keyword evidence="4" id="KW-1185">Reference proteome</keyword>
<dbReference type="Proteomes" id="UP001292094">
    <property type="component" value="Unassembled WGS sequence"/>
</dbReference>
<dbReference type="InterPro" id="IPR000330">
    <property type="entry name" value="SNF2_N"/>
</dbReference>
<keyword evidence="1" id="KW-0378">Hydrolase</keyword>
<evidence type="ECO:0000313" key="3">
    <source>
        <dbReference type="EMBL" id="KAK4308180.1"/>
    </source>
</evidence>
<dbReference type="Gene3D" id="3.40.50.300">
    <property type="entry name" value="P-loop containing nucleotide triphosphate hydrolases"/>
    <property type="match status" value="1"/>
</dbReference>
<dbReference type="PANTHER" id="PTHR45629">
    <property type="entry name" value="SNF2/RAD54 FAMILY MEMBER"/>
    <property type="match status" value="1"/>
</dbReference>
<dbReference type="GO" id="GO:0007131">
    <property type="term" value="P:reciprocal meiotic recombination"/>
    <property type="evidence" value="ECO:0007669"/>
    <property type="project" value="TreeGrafter"/>
</dbReference>
<dbReference type="PANTHER" id="PTHR45629:SF7">
    <property type="entry name" value="DNA EXCISION REPAIR PROTEIN ERCC-6-RELATED"/>
    <property type="match status" value="1"/>
</dbReference>
<protein>
    <recommendedName>
        <fullName evidence="2">Helicase ATP-binding domain-containing protein</fullName>
    </recommendedName>
</protein>
<comment type="caution">
    <text evidence="3">The sequence shown here is derived from an EMBL/GenBank/DDBJ whole genome shotgun (WGS) entry which is preliminary data.</text>
</comment>
<dbReference type="PROSITE" id="PS51192">
    <property type="entry name" value="HELICASE_ATP_BIND_1"/>
    <property type="match status" value="1"/>
</dbReference>
<evidence type="ECO:0000313" key="4">
    <source>
        <dbReference type="Proteomes" id="UP001292094"/>
    </source>
</evidence>
<reference evidence="3" key="1">
    <citation type="submission" date="2023-11" db="EMBL/GenBank/DDBJ databases">
        <title>Genome assemblies of two species of porcelain crab, Petrolisthes cinctipes and Petrolisthes manimaculis (Anomura: Porcellanidae).</title>
        <authorList>
            <person name="Angst P."/>
        </authorList>
    </citation>
    <scope>NUCLEOTIDE SEQUENCE</scope>
    <source>
        <strain evidence="3">PB745_02</strain>
        <tissue evidence="3">Gill</tissue>
    </source>
</reference>
<sequence>MRRASFRNGALGADRLEEDLVGLILCDEGHRLKNCENQTYCALAGMKAQRRVLLSGTPIQNDLLEYFSIVHFVNAGILGEAREFRRKYERPIVRGRDADATDNEHRIGKEKLEELIAVVSRCIIRRTNDILSKYLPVKREHVVCCPLTPIQRRMYLAFINSSAVKKQITDGDGRLGNSALAAITSMKKLCNHPDLIWQKVKAKESGYTELQPHFPPGHDPKHLRPELSGKVAVLDALLALIRSGTDDKVVLISNYTQTLDLFQQLAVLRHYPDMVEQFNDPSSKDFIFMLSSKAGGCDWNPANDDQAMARVWRDGQKKDCCIYRLLATGSIEKIFQRQTHKKALSSCVVDCEEDVQRHFSAAQLKELFILSPETTTSDTHDNVVGV</sequence>
<dbReference type="InterPro" id="IPR050496">
    <property type="entry name" value="SNF2_RAD54_helicase_repair"/>
</dbReference>
<evidence type="ECO:0000256" key="1">
    <source>
        <dbReference type="ARBA" id="ARBA00022801"/>
    </source>
</evidence>
<dbReference type="GO" id="GO:0015616">
    <property type="term" value="F:DNA translocase activity"/>
    <property type="evidence" value="ECO:0007669"/>
    <property type="project" value="TreeGrafter"/>
</dbReference>
<proteinExistence type="predicted"/>
<dbReference type="CDD" id="cd18793">
    <property type="entry name" value="SF2_C_SNF"/>
    <property type="match status" value="1"/>
</dbReference>
<dbReference type="GO" id="GO:0005524">
    <property type="term" value="F:ATP binding"/>
    <property type="evidence" value="ECO:0007669"/>
    <property type="project" value="InterPro"/>
</dbReference>
<name>A0AAE1U6R5_9EUCA</name>
<dbReference type="GO" id="GO:0005634">
    <property type="term" value="C:nucleus"/>
    <property type="evidence" value="ECO:0007669"/>
    <property type="project" value="TreeGrafter"/>
</dbReference>
<dbReference type="EMBL" id="JAWZYT010001919">
    <property type="protein sequence ID" value="KAK4308180.1"/>
    <property type="molecule type" value="Genomic_DNA"/>
</dbReference>
<dbReference type="InterPro" id="IPR038718">
    <property type="entry name" value="SNF2-like_sf"/>
</dbReference>
<evidence type="ECO:0000259" key="2">
    <source>
        <dbReference type="PROSITE" id="PS51192"/>
    </source>
</evidence>
<dbReference type="Pfam" id="PF00176">
    <property type="entry name" value="SNF2-rel_dom"/>
    <property type="match status" value="1"/>
</dbReference>
<dbReference type="GO" id="GO:0016787">
    <property type="term" value="F:hydrolase activity"/>
    <property type="evidence" value="ECO:0007669"/>
    <property type="project" value="UniProtKB-KW"/>
</dbReference>